<evidence type="ECO:0000313" key="3">
    <source>
        <dbReference type="EMBL" id="ODR43005.1"/>
    </source>
</evidence>
<reference evidence="3 4" key="1">
    <citation type="submission" date="2016-08" db="EMBL/GenBank/DDBJ databases">
        <authorList>
            <person name="Seilhamer J.J."/>
        </authorList>
    </citation>
    <scope>NUCLEOTIDE SEQUENCE [LARGE SCALE GENOMIC DNA]</scope>
    <source>
        <strain evidence="3 4">NML150140-1</strain>
    </source>
</reference>
<protein>
    <recommendedName>
        <fullName evidence="5">Carbohydrate diacid regulator</fullName>
    </recommendedName>
</protein>
<proteinExistence type="predicted"/>
<dbReference type="Gene3D" id="1.10.10.2840">
    <property type="entry name" value="PucR C-terminal helix-turn-helix domain"/>
    <property type="match status" value="1"/>
</dbReference>
<evidence type="ECO:0000259" key="2">
    <source>
        <dbReference type="Pfam" id="PF13556"/>
    </source>
</evidence>
<dbReference type="AlphaFoldDB" id="A0A1E3U868"/>
<gene>
    <name evidence="3" type="ORF">BEI59_30995</name>
</gene>
<organism evidence="3 4">
    <name type="scientific">Eisenbergiella tayi</name>
    <dbReference type="NCBI Taxonomy" id="1432052"/>
    <lineage>
        <taxon>Bacteria</taxon>
        <taxon>Bacillati</taxon>
        <taxon>Bacillota</taxon>
        <taxon>Clostridia</taxon>
        <taxon>Lachnospirales</taxon>
        <taxon>Lachnospiraceae</taxon>
        <taxon>Eisenbergiella</taxon>
    </lineage>
</organism>
<comment type="caution">
    <text evidence="3">The sequence shown here is derived from an EMBL/GenBank/DDBJ whole genome shotgun (WGS) entry which is preliminary data.</text>
</comment>
<dbReference type="EMBL" id="MEHA01000036">
    <property type="protein sequence ID" value="ODR43005.1"/>
    <property type="molecule type" value="Genomic_DNA"/>
</dbReference>
<dbReference type="PANTHER" id="PTHR33744">
    <property type="entry name" value="CARBOHYDRATE DIACID REGULATOR"/>
    <property type="match status" value="1"/>
</dbReference>
<dbReference type="InterPro" id="IPR051448">
    <property type="entry name" value="CdaR-like_regulators"/>
</dbReference>
<feature type="domain" description="PucR C-terminal helix-turn-helix" evidence="2">
    <location>
        <begin position="336"/>
        <end position="380"/>
    </location>
</feature>
<accession>A0A1E3U868</accession>
<evidence type="ECO:0000313" key="4">
    <source>
        <dbReference type="Proteomes" id="UP000094271"/>
    </source>
</evidence>
<evidence type="ECO:0000259" key="1">
    <source>
        <dbReference type="Pfam" id="PF05651"/>
    </source>
</evidence>
<dbReference type="InterPro" id="IPR025736">
    <property type="entry name" value="PucR_C-HTH_dom"/>
</dbReference>
<dbReference type="Pfam" id="PF05651">
    <property type="entry name" value="Diacid_rec"/>
    <property type="match status" value="1"/>
</dbReference>
<feature type="domain" description="Putative sugar diacid recognition" evidence="1">
    <location>
        <begin position="26"/>
        <end position="154"/>
    </location>
</feature>
<evidence type="ECO:0008006" key="5">
    <source>
        <dbReference type="Google" id="ProtNLM"/>
    </source>
</evidence>
<dbReference type="PANTHER" id="PTHR33744:SF15">
    <property type="entry name" value="CARBOHYDRATE DIACID REGULATOR"/>
    <property type="match status" value="1"/>
</dbReference>
<sequence>MFMEIIIKRIYNKQKSGKVRVHQMIDRLFAERLIDKLSQFTEYNINIMDEDGIIIASRMKERIGTFHEVAFQLMKGDEDSRVVTKEDSEKGVRCGVNMVIHANKRKEGVLGLSGDPREIMPVAKIVKMSVELMLEYESYKYESLRKYNLKEQLIHLILYSDDFVREDLTKYIVALNLEEDMVRVPILIQCKNTTVNSEKLRQLLEENKSFCRQDFIDITREGFLIVFKSIDCPIDYIMQDYKYMIAEYLAPFLQYIRKEEIQTRIYIGPLQNDIMYYGQAYNYCMWMQKNIRKDGSFYFYDYAVRYLESMATPTESHTLFLMLKQKLGKKFTDNYLEMMGALIENEYNLNKASDWLHIHKNTLVYRLDKIRESLNMNPLSSNSDRELMECFYYYLLRK</sequence>
<dbReference type="Pfam" id="PF13556">
    <property type="entry name" value="HTH_30"/>
    <property type="match status" value="1"/>
</dbReference>
<name>A0A1E3U868_9FIRM</name>
<dbReference type="InterPro" id="IPR042070">
    <property type="entry name" value="PucR_C-HTH_sf"/>
</dbReference>
<dbReference type="Proteomes" id="UP000094271">
    <property type="component" value="Unassembled WGS sequence"/>
</dbReference>
<dbReference type="InterPro" id="IPR008599">
    <property type="entry name" value="Diacid_rec"/>
</dbReference>